<accession>A0ABX7BNU5</accession>
<keyword evidence="3" id="KW-1185">Reference proteome</keyword>
<feature type="region of interest" description="Disordered" evidence="1">
    <location>
        <begin position="90"/>
        <end position="116"/>
    </location>
</feature>
<evidence type="ECO:0000256" key="1">
    <source>
        <dbReference type="SAM" id="MobiDB-lite"/>
    </source>
</evidence>
<dbReference type="EMBL" id="CP067977">
    <property type="protein sequence ID" value="QQQ18917.1"/>
    <property type="molecule type" value="Genomic_DNA"/>
</dbReference>
<evidence type="ECO:0000313" key="3">
    <source>
        <dbReference type="Proteomes" id="UP000595448"/>
    </source>
</evidence>
<name>A0ABX7BNU5_9CAUL</name>
<dbReference type="Proteomes" id="UP000595448">
    <property type="component" value="Chromosome"/>
</dbReference>
<reference evidence="2 3" key="1">
    <citation type="submission" date="2021-01" db="EMBL/GenBank/DDBJ databases">
        <title>Brevundimonas vitis sp. nov., an bacterium isolated from grape (Vitis vinifera).</title>
        <authorList>
            <person name="Jiang L."/>
            <person name="Lee J."/>
        </authorList>
    </citation>
    <scope>NUCLEOTIDE SEQUENCE [LARGE SCALE GENOMIC DNA]</scope>
    <source>
        <strain evidence="2 3">GRTSA-9</strain>
    </source>
</reference>
<proteinExistence type="predicted"/>
<gene>
    <name evidence="2" type="ORF">JIP62_01915</name>
</gene>
<protein>
    <submittedName>
        <fullName evidence="2">Uncharacterized protein</fullName>
    </submittedName>
</protein>
<evidence type="ECO:0000313" key="2">
    <source>
        <dbReference type="EMBL" id="QQQ18917.1"/>
    </source>
</evidence>
<organism evidence="2 3">
    <name type="scientific">Brevundimonas vitisensis</name>
    <dbReference type="NCBI Taxonomy" id="2800818"/>
    <lineage>
        <taxon>Bacteria</taxon>
        <taxon>Pseudomonadati</taxon>
        <taxon>Pseudomonadota</taxon>
        <taxon>Alphaproteobacteria</taxon>
        <taxon>Caulobacterales</taxon>
        <taxon>Caulobacteraceae</taxon>
        <taxon>Brevundimonas</taxon>
    </lineage>
</organism>
<sequence length="116" mass="12142">MKSDPNVFAGIMATDVRAVEHALDEAIAAAGQMLQNFAQGRRSANLGVRVGQPALVKMMGALSAVVEARGGVASAHDLMAATARRHGLSYADAGPFEDKGDPDEKEDPRVLTLVGR</sequence>
<dbReference type="RefSeq" id="WP_201103271.1">
    <property type="nucleotide sequence ID" value="NZ_CP067977.1"/>
</dbReference>